<dbReference type="Pfam" id="PF00106">
    <property type="entry name" value="adh_short"/>
    <property type="match status" value="1"/>
</dbReference>
<feature type="domain" description="Ketoreductase" evidence="4">
    <location>
        <begin position="7"/>
        <end position="194"/>
    </location>
</feature>
<dbReference type="PROSITE" id="PS00061">
    <property type="entry name" value="ADH_SHORT"/>
    <property type="match status" value="1"/>
</dbReference>
<dbReference type="InterPro" id="IPR036291">
    <property type="entry name" value="NAD(P)-bd_dom_sf"/>
</dbReference>
<dbReference type="GO" id="GO:0016020">
    <property type="term" value="C:membrane"/>
    <property type="evidence" value="ECO:0007669"/>
    <property type="project" value="TreeGrafter"/>
</dbReference>
<evidence type="ECO:0000256" key="2">
    <source>
        <dbReference type="ARBA" id="ARBA00023002"/>
    </source>
</evidence>
<dbReference type="PANTHER" id="PTHR44196">
    <property type="entry name" value="DEHYDROGENASE/REDUCTASE SDR FAMILY MEMBER 7B"/>
    <property type="match status" value="1"/>
</dbReference>
<dbReference type="PRINTS" id="PR00081">
    <property type="entry name" value="GDHRDH"/>
</dbReference>
<dbReference type="AlphaFoldDB" id="A0AAC9P913"/>
<keyword evidence="2" id="KW-0560">Oxidoreductase</keyword>
<dbReference type="Proteomes" id="UP000182373">
    <property type="component" value="Chromosome"/>
</dbReference>
<dbReference type="SUPFAM" id="SSF51735">
    <property type="entry name" value="NAD(P)-binding Rossmann-fold domains"/>
    <property type="match status" value="1"/>
</dbReference>
<dbReference type="PANTHER" id="PTHR44196:SF1">
    <property type="entry name" value="DEHYDROGENASE_REDUCTASE SDR FAMILY MEMBER 7B"/>
    <property type="match status" value="1"/>
</dbReference>
<dbReference type="InterPro" id="IPR002347">
    <property type="entry name" value="SDR_fam"/>
</dbReference>
<evidence type="ECO:0000313" key="6">
    <source>
        <dbReference type="Proteomes" id="UP000182373"/>
    </source>
</evidence>
<sequence length="257" mass="27136">MIDGSYANVLITGGTSGIGAGLAARFLEVGANVLVTGRNQGKLAAMAKRHPGLLTFESDIGRPEDREALANHALNVLPGLNIVINNAGIQRRIALSEDTAPWSERQAEINMLLAGPVHLNALLIPALLDSGQAGAIVNVTSGGAYIPQPFAPVYSACKAALHSYTVTLRHSLRNTPIHVIELIPPAVATGLAGPGNNHGATVDDFCNTVFPQLLRQDLVEVGYGITASDQFEAAKKPYKEMFASFSNRFPTAAYASR</sequence>
<evidence type="ECO:0000256" key="1">
    <source>
        <dbReference type="ARBA" id="ARBA00006484"/>
    </source>
</evidence>
<dbReference type="SMART" id="SM00822">
    <property type="entry name" value="PKS_KR"/>
    <property type="match status" value="1"/>
</dbReference>
<comment type="similarity">
    <text evidence="1 3">Belongs to the short-chain dehydrogenases/reductases (SDR) family.</text>
</comment>
<dbReference type="InterPro" id="IPR057326">
    <property type="entry name" value="KR_dom"/>
</dbReference>
<dbReference type="EMBL" id="CP018191">
    <property type="protein sequence ID" value="APH55097.1"/>
    <property type="molecule type" value="Genomic_DNA"/>
</dbReference>
<accession>A0AAC9P913</accession>
<evidence type="ECO:0000313" key="5">
    <source>
        <dbReference type="EMBL" id="APH55097.1"/>
    </source>
</evidence>
<dbReference type="Gene3D" id="3.40.50.720">
    <property type="entry name" value="NAD(P)-binding Rossmann-like Domain"/>
    <property type="match status" value="1"/>
</dbReference>
<evidence type="ECO:0000256" key="3">
    <source>
        <dbReference type="RuleBase" id="RU000363"/>
    </source>
</evidence>
<protein>
    <submittedName>
        <fullName evidence="5">Dehydrogenase protein DltE</fullName>
    </submittedName>
</protein>
<dbReference type="RefSeq" id="WP_072572962.1">
    <property type="nucleotide sequence ID" value="NZ_CP018191.1"/>
</dbReference>
<evidence type="ECO:0000259" key="4">
    <source>
        <dbReference type="SMART" id="SM00822"/>
    </source>
</evidence>
<gene>
    <name evidence="5" type="ORF">GbCGDNIH9_1742a</name>
</gene>
<dbReference type="GO" id="GO:0016491">
    <property type="term" value="F:oxidoreductase activity"/>
    <property type="evidence" value="ECO:0007669"/>
    <property type="project" value="UniProtKB-KW"/>
</dbReference>
<organism evidence="5 6">
    <name type="scientific">Granulibacter bethesdensis</name>
    <dbReference type="NCBI Taxonomy" id="364410"/>
    <lineage>
        <taxon>Bacteria</taxon>
        <taxon>Pseudomonadati</taxon>
        <taxon>Pseudomonadota</taxon>
        <taxon>Alphaproteobacteria</taxon>
        <taxon>Acetobacterales</taxon>
        <taxon>Acetobacteraceae</taxon>
        <taxon>Granulibacter</taxon>
    </lineage>
</organism>
<dbReference type="InterPro" id="IPR020904">
    <property type="entry name" value="Sc_DH/Rdtase_CS"/>
</dbReference>
<name>A0AAC9P913_9PROT</name>
<proteinExistence type="inferred from homology"/>
<dbReference type="PRINTS" id="PR00080">
    <property type="entry name" value="SDRFAMILY"/>
</dbReference>
<reference evidence="6" key="1">
    <citation type="submission" date="2016-11" db="EMBL/GenBank/DDBJ databases">
        <title>Comparative genomic and phenotypic analysis of Granulibacter bethesdensis clinical isolates from patients with chronic granulomatous disease.</title>
        <authorList>
            <person name="Zarember K.A."/>
            <person name="Porcella S.F."/>
            <person name="Chu J."/>
            <person name="Ding L."/>
            <person name="Dahlstrom E."/>
            <person name="Barbian K."/>
            <person name="Martens C."/>
            <person name="Sykora L."/>
            <person name="Kramer S."/>
            <person name="Pettinato A.M."/>
            <person name="Hong H."/>
            <person name="Wald G."/>
            <person name="Berg L.J."/>
            <person name="Rogge L.S."/>
            <person name="Greenberg D.E."/>
            <person name="Falcone E.L."/>
            <person name="Neves J.F."/>
            <person name="Simoes M.J."/>
            <person name="Casal M."/>
            <person name="Rodriguez-Lopez F.C."/>
            <person name="Zelazny A."/>
            <person name="Gallin J.I."/>
            <person name="Holland S.M."/>
        </authorList>
    </citation>
    <scope>NUCLEOTIDE SEQUENCE [LARGE SCALE GENOMIC DNA]</scope>
    <source>
        <strain evidence="6">NIH9.1</strain>
    </source>
</reference>